<dbReference type="AlphaFoldDB" id="A0A3N4HFV5"/>
<evidence type="ECO:0000313" key="1">
    <source>
        <dbReference type="EMBL" id="RPA73003.1"/>
    </source>
</evidence>
<evidence type="ECO:0000313" key="2">
    <source>
        <dbReference type="Proteomes" id="UP000275078"/>
    </source>
</evidence>
<accession>A0A3N4HFV5</accession>
<sequence>MYQSRMSLKSVRAGLAKLACLGNGSRFQVLKNHVFVGILNMWFVPMKHLTFLRFNPRRYYMVKKLMLDMRTGWSKRCKIAAGANYITEAPSPCSRIPDSDTPAHGFQELSPRRFSNPGCSITAAESNSRRAIPHTRMHPVHLPLVGQQRRDRLLKGLCTVLCRESPMEDCDGLLSIHSAASRRAPIRDTPENPAPGPASGLRRVLETLLSCLLIMGGRKYTPGA</sequence>
<proteinExistence type="predicted"/>
<dbReference type="EMBL" id="ML119837">
    <property type="protein sequence ID" value="RPA73003.1"/>
    <property type="molecule type" value="Genomic_DNA"/>
</dbReference>
<gene>
    <name evidence="1" type="ORF">BJ508DRAFT_314216</name>
</gene>
<reference evidence="1 2" key="1">
    <citation type="journal article" date="2018" name="Nat. Ecol. Evol.">
        <title>Pezizomycetes genomes reveal the molecular basis of ectomycorrhizal truffle lifestyle.</title>
        <authorList>
            <person name="Murat C."/>
            <person name="Payen T."/>
            <person name="Noel B."/>
            <person name="Kuo A."/>
            <person name="Morin E."/>
            <person name="Chen J."/>
            <person name="Kohler A."/>
            <person name="Krizsan K."/>
            <person name="Balestrini R."/>
            <person name="Da Silva C."/>
            <person name="Montanini B."/>
            <person name="Hainaut M."/>
            <person name="Levati E."/>
            <person name="Barry K.W."/>
            <person name="Belfiori B."/>
            <person name="Cichocki N."/>
            <person name="Clum A."/>
            <person name="Dockter R.B."/>
            <person name="Fauchery L."/>
            <person name="Guy J."/>
            <person name="Iotti M."/>
            <person name="Le Tacon F."/>
            <person name="Lindquist E.A."/>
            <person name="Lipzen A."/>
            <person name="Malagnac F."/>
            <person name="Mello A."/>
            <person name="Molinier V."/>
            <person name="Miyauchi S."/>
            <person name="Poulain J."/>
            <person name="Riccioni C."/>
            <person name="Rubini A."/>
            <person name="Sitrit Y."/>
            <person name="Splivallo R."/>
            <person name="Traeger S."/>
            <person name="Wang M."/>
            <person name="Zifcakova L."/>
            <person name="Wipf D."/>
            <person name="Zambonelli A."/>
            <person name="Paolocci F."/>
            <person name="Nowrousian M."/>
            <person name="Ottonello S."/>
            <person name="Baldrian P."/>
            <person name="Spatafora J.W."/>
            <person name="Henrissat B."/>
            <person name="Nagy L.G."/>
            <person name="Aury J.M."/>
            <person name="Wincker P."/>
            <person name="Grigoriev I.V."/>
            <person name="Bonfante P."/>
            <person name="Martin F.M."/>
        </authorList>
    </citation>
    <scope>NUCLEOTIDE SEQUENCE [LARGE SCALE GENOMIC DNA]</scope>
    <source>
        <strain evidence="1 2">RN42</strain>
    </source>
</reference>
<keyword evidence="2" id="KW-1185">Reference proteome</keyword>
<protein>
    <submittedName>
        <fullName evidence="1">Uncharacterized protein</fullName>
    </submittedName>
</protein>
<dbReference type="Proteomes" id="UP000275078">
    <property type="component" value="Unassembled WGS sequence"/>
</dbReference>
<name>A0A3N4HFV5_ASCIM</name>
<organism evidence="1 2">
    <name type="scientific">Ascobolus immersus RN42</name>
    <dbReference type="NCBI Taxonomy" id="1160509"/>
    <lineage>
        <taxon>Eukaryota</taxon>
        <taxon>Fungi</taxon>
        <taxon>Dikarya</taxon>
        <taxon>Ascomycota</taxon>
        <taxon>Pezizomycotina</taxon>
        <taxon>Pezizomycetes</taxon>
        <taxon>Pezizales</taxon>
        <taxon>Ascobolaceae</taxon>
        <taxon>Ascobolus</taxon>
    </lineage>
</organism>